<evidence type="ECO:0000256" key="2">
    <source>
        <dbReference type="ARBA" id="ARBA00022723"/>
    </source>
</evidence>
<dbReference type="VEuPathDB" id="VectorBase:HLOH_049723"/>
<evidence type="ECO:0000256" key="1">
    <source>
        <dbReference type="ARBA" id="ARBA00010617"/>
    </source>
</evidence>
<dbReference type="Pfam" id="PF00067">
    <property type="entry name" value="p450"/>
    <property type="match status" value="1"/>
</dbReference>
<keyword evidence="4" id="KW-0503">Monooxygenase</keyword>
<protein>
    <submittedName>
        <fullName evidence="5">Uncharacterized protein</fullName>
    </submittedName>
</protein>
<dbReference type="Gene3D" id="1.10.630.10">
    <property type="entry name" value="Cytochrome P450"/>
    <property type="match status" value="1"/>
</dbReference>
<dbReference type="GO" id="GO:0005737">
    <property type="term" value="C:cytoplasm"/>
    <property type="evidence" value="ECO:0007669"/>
    <property type="project" value="TreeGrafter"/>
</dbReference>
<comment type="caution">
    <text evidence="5">The sequence shown here is derived from an EMBL/GenBank/DDBJ whole genome shotgun (WGS) entry which is preliminary data.</text>
</comment>
<keyword evidence="4" id="KW-0560">Oxidoreductase</keyword>
<evidence type="ECO:0000313" key="5">
    <source>
        <dbReference type="EMBL" id="KAH9373615.1"/>
    </source>
</evidence>
<dbReference type="OrthoDB" id="3934656at2759"/>
<proteinExistence type="inferred from homology"/>
<evidence type="ECO:0000256" key="4">
    <source>
        <dbReference type="ARBA" id="ARBA00023033"/>
    </source>
</evidence>
<dbReference type="InterPro" id="IPR050182">
    <property type="entry name" value="Cytochrome_P450_fam2"/>
</dbReference>
<keyword evidence="2" id="KW-0479">Metal-binding</keyword>
<evidence type="ECO:0000313" key="6">
    <source>
        <dbReference type="Proteomes" id="UP000821853"/>
    </source>
</evidence>
<dbReference type="SUPFAM" id="SSF48264">
    <property type="entry name" value="Cytochrome P450"/>
    <property type="match status" value="1"/>
</dbReference>
<comment type="similarity">
    <text evidence="1">Belongs to the cytochrome P450 family.</text>
</comment>
<dbReference type="Proteomes" id="UP000821853">
    <property type="component" value="Chromosome 4"/>
</dbReference>
<sequence>MKQLRFPLIALTLRAFPCALFDCAEARLVGNVADYMLGATAVVALFLHSHVLNLAAHVDSLQAALQREIDGVVGRDRLPCWADHVHMPLTMATIWEMYRWKAVHALRCTQRVRVTGGLEWDDMFPQFFLCACAPACNDDKVYMKNVWVLIPFDPQCKSSRRSGIR</sequence>
<dbReference type="GO" id="GO:0020037">
    <property type="term" value="F:heme binding"/>
    <property type="evidence" value="ECO:0007669"/>
    <property type="project" value="InterPro"/>
</dbReference>
<dbReference type="GO" id="GO:0016712">
    <property type="term" value="F:oxidoreductase activity, acting on paired donors, with incorporation or reduction of molecular oxygen, reduced flavin or flavoprotein as one donor, and incorporation of one atom of oxygen"/>
    <property type="evidence" value="ECO:0007669"/>
    <property type="project" value="TreeGrafter"/>
</dbReference>
<dbReference type="InterPro" id="IPR036396">
    <property type="entry name" value="Cyt_P450_sf"/>
</dbReference>
<keyword evidence="6" id="KW-1185">Reference proteome</keyword>
<dbReference type="AlphaFoldDB" id="A0A9J6GFQ0"/>
<organism evidence="5 6">
    <name type="scientific">Haemaphysalis longicornis</name>
    <name type="common">Bush tick</name>
    <dbReference type="NCBI Taxonomy" id="44386"/>
    <lineage>
        <taxon>Eukaryota</taxon>
        <taxon>Metazoa</taxon>
        <taxon>Ecdysozoa</taxon>
        <taxon>Arthropoda</taxon>
        <taxon>Chelicerata</taxon>
        <taxon>Arachnida</taxon>
        <taxon>Acari</taxon>
        <taxon>Parasitiformes</taxon>
        <taxon>Ixodida</taxon>
        <taxon>Ixodoidea</taxon>
        <taxon>Ixodidae</taxon>
        <taxon>Haemaphysalinae</taxon>
        <taxon>Haemaphysalis</taxon>
    </lineage>
</organism>
<dbReference type="PANTHER" id="PTHR24300">
    <property type="entry name" value="CYTOCHROME P450 508A4-RELATED"/>
    <property type="match status" value="1"/>
</dbReference>
<accession>A0A9J6GFQ0</accession>
<evidence type="ECO:0000256" key="3">
    <source>
        <dbReference type="ARBA" id="ARBA00023004"/>
    </source>
</evidence>
<dbReference type="GO" id="GO:0006082">
    <property type="term" value="P:organic acid metabolic process"/>
    <property type="evidence" value="ECO:0007669"/>
    <property type="project" value="TreeGrafter"/>
</dbReference>
<dbReference type="EMBL" id="JABSTR010000006">
    <property type="protein sequence ID" value="KAH9373615.1"/>
    <property type="molecule type" value="Genomic_DNA"/>
</dbReference>
<keyword evidence="3" id="KW-0408">Iron</keyword>
<dbReference type="PANTHER" id="PTHR24300:SF375">
    <property type="entry name" value="CYTOCHROME P450 FAMILY"/>
    <property type="match status" value="1"/>
</dbReference>
<dbReference type="GO" id="GO:0006805">
    <property type="term" value="P:xenobiotic metabolic process"/>
    <property type="evidence" value="ECO:0007669"/>
    <property type="project" value="TreeGrafter"/>
</dbReference>
<dbReference type="InterPro" id="IPR001128">
    <property type="entry name" value="Cyt_P450"/>
</dbReference>
<name>A0A9J6GFQ0_HAELO</name>
<gene>
    <name evidence="5" type="ORF">HPB48_014788</name>
</gene>
<dbReference type="GO" id="GO:0005506">
    <property type="term" value="F:iron ion binding"/>
    <property type="evidence" value="ECO:0007669"/>
    <property type="project" value="InterPro"/>
</dbReference>
<reference evidence="5 6" key="1">
    <citation type="journal article" date="2020" name="Cell">
        <title>Large-Scale Comparative Analyses of Tick Genomes Elucidate Their Genetic Diversity and Vector Capacities.</title>
        <authorList>
            <consortium name="Tick Genome and Microbiome Consortium (TIGMIC)"/>
            <person name="Jia N."/>
            <person name="Wang J."/>
            <person name="Shi W."/>
            <person name="Du L."/>
            <person name="Sun Y."/>
            <person name="Zhan W."/>
            <person name="Jiang J.F."/>
            <person name="Wang Q."/>
            <person name="Zhang B."/>
            <person name="Ji P."/>
            <person name="Bell-Sakyi L."/>
            <person name="Cui X.M."/>
            <person name="Yuan T.T."/>
            <person name="Jiang B.G."/>
            <person name="Yang W.F."/>
            <person name="Lam T.T."/>
            <person name="Chang Q.C."/>
            <person name="Ding S.J."/>
            <person name="Wang X.J."/>
            <person name="Zhu J.G."/>
            <person name="Ruan X.D."/>
            <person name="Zhao L."/>
            <person name="Wei J.T."/>
            <person name="Ye R.Z."/>
            <person name="Que T.C."/>
            <person name="Du C.H."/>
            <person name="Zhou Y.H."/>
            <person name="Cheng J.X."/>
            <person name="Dai P.F."/>
            <person name="Guo W.B."/>
            <person name="Han X.H."/>
            <person name="Huang E.J."/>
            <person name="Li L.F."/>
            <person name="Wei W."/>
            <person name="Gao Y.C."/>
            <person name="Liu J.Z."/>
            <person name="Shao H.Z."/>
            <person name="Wang X."/>
            <person name="Wang C.C."/>
            <person name="Yang T.C."/>
            <person name="Huo Q.B."/>
            <person name="Li W."/>
            <person name="Chen H.Y."/>
            <person name="Chen S.E."/>
            <person name="Zhou L.G."/>
            <person name="Ni X.B."/>
            <person name="Tian J.H."/>
            <person name="Sheng Y."/>
            <person name="Liu T."/>
            <person name="Pan Y.S."/>
            <person name="Xia L.Y."/>
            <person name="Li J."/>
            <person name="Zhao F."/>
            <person name="Cao W.C."/>
        </authorList>
    </citation>
    <scope>NUCLEOTIDE SEQUENCE [LARGE SCALE GENOMIC DNA]</scope>
    <source>
        <strain evidence="5">HaeL-2018</strain>
    </source>
</reference>